<protein>
    <submittedName>
        <fullName evidence="1">Uncharacterized protein</fullName>
    </submittedName>
</protein>
<evidence type="ECO:0000313" key="1">
    <source>
        <dbReference type="EMBL" id="KAJ2970654.1"/>
    </source>
</evidence>
<accession>A0ACC1MVI0</accession>
<comment type="caution">
    <text evidence="1">The sequence shown here is derived from an EMBL/GenBank/DDBJ whole genome shotgun (WGS) entry which is preliminary data.</text>
</comment>
<dbReference type="EMBL" id="JAPDGR010003597">
    <property type="protein sequence ID" value="KAJ2970654.1"/>
    <property type="molecule type" value="Genomic_DNA"/>
</dbReference>
<name>A0ACC1MVI0_9PEZI</name>
<organism evidence="1 2">
    <name type="scientific">Xylaria curta</name>
    <dbReference type="NCBI Taxonomy" id="42375"/>
    <lineage>
        <taxon>Eukaryota</taxon>
        <taxon>Fungi</taxon>
        <taxon>Dikarya</taxon>
        <taxon>Ascomycota</taxon>
        <taxon>Pezizomycotina</taxon>
        <taxon>Sordariomycetes</taxon>
        <taxon>Xylariomycetidae</taxon>
        <taxon>Xylariales</taxon>
        <taxon>Xylariaceae</taxon>
        <taxon>Xylaria</taxon>
    </lineage>
</organism>
<gene>
    <name evidence="1" type="ORF">NUW58_g9629</name>
</gene>
<sequence length="86" mass="8962">MPGANVVPLASANGKREPVDALEQPHVALVGGEPLAALHGLFALGACVALLVGLAQAKEMRDNLGRNTRLCAQARDGNERRSHSGR</sequence>
<evidence type="ECO:0000313" key="2">
    <source>
        <dbReference type="Proteomes" id="UP001143856"/>
    </source>
</evidence>
<dbReference type="Proteomes" id="UP001143856">
    <property type="component" value="Unassembled WGS sequence"/>
</dbReference>
<reference evidence="1" key="1">
    <citation type="submission" date="2022-10" db="EMBL/GenBank/DDBJ databases">
        <title>Genome Sequence of Xylaria curta.</title>
        <authorList>
            <person name="Buettner E."/>
        </authorList>
    </citation>
    <scope>NUCLEOTIDE SEQUENCE</scope>
    <source>
        <strain evidence="1">Babe10</strain>
    </source>
</reference>
<keyword evidence="2" id="KW-1185">Reference proteome</keyword>
<proteinExistence type="predicted"/>